<gene>
    <name evidence="2" type="ORF">F4V44_11305</name>
</gene>
<name>A0A5J5HRM0_9BACI</name>
<feature type="signal peptide" evidence="1">
    <location>
        <begin position="1"/>
        <end position="24"/>
    </location>
</feature>
<keyword evidence="1" id="KW-0732">Signal</keyword>
<dbReference type="RefSeq" id="WP_150440133.1">
    <property type="nucleotide sequence ID" value="NZ_VYKL01000016.1"/>
</dbReference>
<evidence type="ECO:0000313" key="3">
    <source>
        <dbReference type="Proteomes" id="UP000326671"/>
    </source>
</evidence>
<dbReference type="OrthoDB" id="9795361at2"/>
<reference evidence="2 3" key="1">
    <citation type="submission" date="2019-09" db="EMBL/GenBank/DDBJ databases">
        <title>Whole genome sequences of isolates from the Mars Exploration Rovers.</title>
        <authorList>
            <person name="Seuylemezian A."/>
            <person name="Vaishampayan P."/>
        </authorList>
    </citation>
    <scope>NUCLEOTIDE SEQUENCE [LARGE SCALE GENOMIC DNA]</scope>
    <source>
        <strain evidence="2 3">MER_TA_151</strain>
    </source>
</reference>
<dbReference type="Gene3D" id="3.10.570.10">
    <property type="entry name" value="sex pheromone staph- cam373 precursor domain"/>
    <property type="match status" value="1"/>
</dbReference>
<dbReference type="Proteomes" id="UP000326671">
    <property type="component" value="Unassembled WGS sequence"/>
</dbReference>
<organism evidence="2 3">
    <name type="scientific">Niallia endozanthoxylica</name>
    <dbReference type="NCBI Taxonomy" id="2036016"/>
    <lineage>
        <taxon>Bacteria</taxon>
        <taxon>Bacillati</taxon>
        <taxon>Bacillota</taxon>
        <taxon>Bacilli</taxon>
        <taxon>Bacillales</taxon>
        <taxon>Bacillaceae</taxon>
        <taxon>Niallia</taxon>
    </lineage>
</organism>
<evidence type="ECO:0000313" key="2">
    <source>
        <dbReference type="EMBL" id="KAA9024343.1"/>
    </source>
</evidence>
<keyword evidence="3" id="KW-1185">Reference proteome</keyword>
<evidence type="ECO:0000256" key="1">
    <source>
        <dbReference type="SAM" id="SignalP"/>
    </source>
</evidence>
<dbReference type="CDD" id="cd13440">
    <property type="entry name" value="CamS_repeat_2"/>
    <property type="match status" value="1"/>
</dbReference>
<sequence length="389" mass="44296">MRKVLSIALISVLLLSSCAPNFQKQEEVVQDQKESDEKAIIPKYKISDDYYRTILPFKPSEARGLVVNNLNSKYDLNEFEIGLMRVAQNSFDPDKYLFQEGQYLKAERVRLWLNRKFTPEQLKARNMKESDNIGLNPLDDEQGSIAERNEKNPIYLAHILEHDYLVKGDNGKVSLGGVVIGLALNSIHYYQKEQYGATFDTKIPQETLEKEGKRLAEEVIKRLRKIDGLKEVPITIALFQQESRTSVVPGSFFTYSNVSKGSSQLGDWKAIDEKYVLFPSSEATEQHRDDATSFSNFKQDVEAYFPNFNGVVGRAFYAGGHLQELNIDIPIQFYGKTEGIGFTQFVTGKVMEHFPDYISVQVNISSVNGPEALIVKEVDQKEPFVHIYH</sequence>
<dbReference type="InterPro" id="IPR011426">
    <property type="entry name" value="CamS"/>
</dbReference>
<dbReference type="PIRSF" id="PIRSF012509">
    <property type="entry name" value="CamS"/>
    <property type="match status" value="1"/>
</dbReference>
<dbReference type="EMBL" id="VYKL01000016">
    <property type="protein sequence ID" value="KAA9024343.1"/>
    <property type="molecule type" value="Genomic_DNA"/>
</dbReference>
<dbReference type="AlphaFoldDB" id="A0A5J5HRM0"/>
<dbReference type="Pfam" id="PF07537">
    <property type="entry name" value="CamS"/>
    <property type="match status" value="1"/>
</dbReference>
<dbReference type="PROSITE" id="PS51257">
    <property type="entry name" value="PROKAR_LIPOPROTEIN"/>
    <property type="match status" value="1"/>
</dbReference>
<accession>A0A5J5HRM0</accession>
<dbReference type="CDD" id="cd13441">
    <property type="entry name" value="CamS_repeat_1"/>
    <property type="match status" value="1"/>
</dbReference>
<comment type="caution">
    <text evidence="2">The sequence shown here is derived from an EMBL/GenBank/DDBJ whole genome shotgun (WGS) entry which is preliminary data.</text>
</comment>
<proteinExistence type="predicted"/>
<feature type="chain" id="PRO_5023872828" evidence="1">
    <location>
        <begin position="25"/>
        <end position="389"/>
    </location>
</feature>
<protein>
    <submittedName>
        <fullName evidence="2">CamS family sex pheromone protein</fullName>
    </submittedName>
</protein>